<gene>
    <name evidence="11" type="ORF">DN752_07165</name>
</gene>
<dbReference type="Gene3D" id="3.30.70.260">
    <property type="match status" value="1"/>
</dbReference>
<evidence type="ECO:0000259" key="9">
    <source>
        <dbReference type="PROSITE" id="PS51171"/>
    </source>
</evidence>
<dbReference type="InterPro" id="IPR001086">
    <property type="entry name" value="Preph_deHydtase"/>
</dbReference>
<dbReference type="KEGG" id="est:DN752_07165"/>
<dbReference type="InterPro" id="IPR002912">
    <property type="entry name" value="ACT_dom"/>
</dbReference>
<dbReference type="SUPFAM" id="SSF55021">
    <property type="entry name" value="ACT-like"/>
    <property type="match status" value="1"/>
</dbReference>
<dbReference type="SUPFAM" id="SSF53850">
    <property type="entry name" value="Periplasmic binding protein-like II"/>
    <property type="match status" value="1"/>
</dbReference>
<dbReference type="EC" id="4.2.1.51" evidence="2"/>
<dbReference type="EMBL" id="CP030041">
    <property type="protein sequence ID" value="AWW29916.1"/>
    <property type="molecule type" value="Genomic_DNA"/>
</dbReference>
<dbReference type="AlphaFoldDB" id="A0A2Z4IH71"/>
<dbReference type="GO" id="GO:0009094">
    <property type="term" value="P:L-phenylalanine biosynthetic process"/>
    <property type="evidence" value="ECO:0007669"/>
    <property type="project" value="UniProtKB-UniPathway"/>
</dbReference>
<protein>
    <recommendedName>
        <fullName evidence="2">prephenate dehydratase</fullName>
        <ecNumber evidence="2">4.2.1.51</ecNumber>
    </recommendedName>
</protein>
<dbReference type="CDD" id="cd04905">
    <property type="entry name" value="ACT_CM-PDT"/>
    <property type="match status" value="1"/>
</dbReference>
<dbReference type="GO" id="GO:0005737">
    <property type="term" value="C:cytoplasm"/>
    <property type="evidence" value="ECO:0007669"/>
    <property type="project" value="TreeGrafter"/>
</dbReference>
<dbReference type="Gene3D" id="3.40.190.10">
    <property type="entry name" value="Periplasmic binding protein-like II"/>
    <property type="match status" value="2"/>
</dbReference>
<proteinExistence type="predicted"/>
<name>A0A2Z4IH71_9BACT</name>
<dbReference type="Proteomes" id="UP000248688">
    <property type="component" value="Chromosome"/>
</dbReference>
<keyword evidence="5" id="KW-0584">Phenylalanine biosynthesis</keyword>
<dbReference type="OrthoDB" id="9802281at2"/>
<evidence type="ECO:0000256" key="5">
    <source>
        <dbReference type="ARBA" id="ARBA00023222"/>
    </source>
</evidence>
<evidence type="ECO:0000256" key="4">
    <source>
        <dbReference type="ARBA" id="ARBA00023141"/>
    </source>
</evidence>
<dbReference type="CDD" id="cd13631">
    <property type="entry name" value="PBP2_Ct-PDT_like"/>
    <property type="match status" value="1"/>
</dbReference>
<evidence type="ECO:0000313" key="12">
    <source>
        <dbReference type="Proteomes" id="UP000248688"/>
    </source>
</evidence>
<reference evidence="11 12" key="1">
    <citation type="submission" date="2018-06" db="EMBL/GenBank/DDBJ databases">
        <title>Echinicola strongylocentroti sp. nov., isolated from a sea urchin Strongylocentrotus intermedius.</title>
        <authorList>
            <person name="Bae S.S."/>
        </authorList>
    </citation>
    <scope>NUCLEOTIDE SEQUENCE [LARGE SCALE GENOMIC DNA]</scope>
    <source>
        <strain evidence="11 12">MEBiC08714</strain>
    </source>
</reference>
<feature type="coiled-coil region" evidence="8">
    <location>
        <begin position="245"/>
        <end position="272"/>
    </location>
</feature>
<keyword evidence="8" id="KW-0175">Coiled coil</keyword>
<dbReference type="GO" id="GO:0004664">
    <property type="term" value="F:prephenate dehydratase activity"/>
    <property type="evidence" value="ECO:0007669"/>
    <property type="project" value="UniProtKB-EC"/>
</dbReference>
<dbReference type="Pfam" id="PF00800">
    <property type="entry name" value="PDT"/>
    <property type="match status" value="1"/>
</dbReference>
<keyword evidence="4" id="KW-0057">Aromatic amino acid biosynthesis</keyword>
<dbReference type="PROSITE" id="PS51171">
    <property type="entry name" value="PREPHENATE_DEHYDR_3"/>
    <property type="match status" value="1"/>
</dbReference>
<evidence type="ECO:0000256" key="7">
    <source>
        <dbReference type="ARBA" id="ARBA00047848"/>
    </source>
</evidence>
<accession>A0A2Z4IH71</accession>
<dbReference type="PROSITE" id="PS51671">
    <property type="entry name" value="ACT"/>
    <property type="match status" value="1"/>
</dbReference>
<evidence type="ECO:0000256" key="6">
    <source>
        <dbReference type="ARBA" id="ARBA00023239"/>
    </source>
</evidence>
<evidence type="ECO:0000256" key="2">
    <source>
        <dbReference type="ARBA" id="ARBA00013147"/>
    </source>
</evidence>
<keyword evidence="12" id="KW-1185">Reference proteome</keyword>
<dbReference type="RefSeq" id="WP_112783313.1">
    <property type="nucleotide sequence ID" value="NZ_CP030041.1"/>
</dbReference>
<keyword evidence="3" id="KW-0028">Amino-acid biosynthesis</keyword>
<dbReference type="PANTHER" id="PTHR21022">
    <property type="entry name" value="PREPHENATE DEHYDRATASE P PROTEIN"/>
    <property type="match status" value="1"/>
</dbReference>
<evidence type="ECO:0000256" key="8">
    <source>
        <dbReference type="SAM" id="Coils"/>
    </source>
</evidence>
<keyword evidence="6" id="KW-0456">Lyase</keyword>
<sequence length="279" mass="31278">MTSTPQKQKVAIQGIKGSYHYQVALNQFGQDINVIECLTFADLIKKITSKEADIGVLALENSIAGAILPNYDLMDRNNLQVIGEFYLPISHQLMVLKGQSIEDIKEVRSHPMALLQCKAFFEDYPHIRLIEDMDTASVAKEISEQHLKGVGAIAGKSAADFYGLEILASDIQTIKNNITRFCIVKNAADAKQVEGFDKASIKVIIKNEQGSLAKVLTTMSAYQLDLTKIQSLPVIDQPWHYAFFIDLLFKSLEDYQQALKELKERGHQIKVLGEYKNTK</sequence>
<dbReference type="PANTHER" id="PTHR21022:SF19">
    <property type="entry name" value="PREPHENATE DEHYDRATASE-RELATED"/>
    <property type="match status" value="1"/>
</dbReference>
<dbReference type="InterPro" id="IPR045865">
    <property type="entry name" value="ACT-like_dom_sf"/>
</dbReference>
<evidence type="ECO:0000256" key="1">
    <source>
        <dbReference type="ARBA" id="ARBA00004741"/>
    </source>
</evidence>
<organism evidence="11 12">
    <name type="scientific">Echinicola strongylocentroti</name>
    <dbReference type="NCBI Taxonomy" id="1795355"/>
    <lineage>
        <taxon>Bacteria</taxon>
        <taxon>Pseudomonadati</taxon>
        <taxon>Bacteroidota</taxon>
        <taxon>Cytophagia</taxon>
        <taxon>Cytophagales</taxon>
        <taxon>Cyclobacteriaceae</taxon>
        <taxon>Echinicola</taxon>
    </lineage>
</organism>
<evidence type="ECO:0000313" key="11">
    <source>
        <dbReference type="EMBL" id="AWW29916.1"/>
    </source>
</evidence>
<dbReference type="UniPathway" id="UPA00121">
    <property type="reaction ID" value="UER00345"/>
</dbReference>
<evidence type="ECO:0000256" key="3">
    <source>
        <dbReference type="ARBA" id="ARBA00022605"/>
    </source>
</evidence>
<comment type="pathway">
    <text evidence="1">Amino-acid biosynthesis; L-phenylalanine biosynthesis; phenylpyruvate from prephenate: step 1/1.</text>
</comment>
<feature type="domain" description="ACT" evidence="10">
    <location>
        <begin position="200"/>
        <end position="276"/>
    </location>
</feature>
<feature type="domain" description="Prephenate dehydratase" evidence="9">
    <location>
        <begin position="9"/>
        <end position="186"/>
    </location>
</feature>
<comment type="catalytic activity">
    <reaction evidence="7">
        <text>prephenate + H(+) = 3-phenylpyruvate + CO2 + H2O</text>
        <dbReference type="Rhea" id="RHEA:21648"/>
        <dbReference type="ChEBI" id="CHEBI:15377"/>
        <dbReference type="ChEBI" id="CHEBI:15378"/>
        <dbReference type="ChEBI" id="CHEBI:16526"/>
        <dbReference type="ChEBI" id="CHEBI:18005"/>
        <dbReference type="ChEBI" id="CHEBI:29934"/>
        <dbReference type="EC" id="4.2.1.51"/>
    </reaction>
</comment>
<evidence type="ECO:0000259" key="10">
    <source>
        <dbReference type="PROSITE" id="PS51671"/>
    </source>
</evidence>